<evidence type="ECO:0000313" key="12">
    <source>
        <dbReference type="EMBL" id="ESO06464.1"/>
    </source>
</evidence>
<dbReference type="GO" id="GO:0000932">
    <property type="term" value="C:P-body"/>
    <property type="evidence" value="ECO:0000318"/>
    <property type="project" value="GO_Central"/>
</dbReference>
<dbReference type="PANTHER" id="PTHR16290:SF0">
    <property type="entry name" value="DECAPPING PROTEIN 1, ISOFORM A"/>
    <property type="match status" value="1"/>
</dbReference>
<dbReference type="Pfam" id="PF06058">
    <property type="entry name" value="DCP1"/>
    <property type="match status" value="1"/>
</dbReference>
<dbReference type="GO" id="GO:0140933">
    <property type="term" value="F:5'-(N(7)-methylguanosine 5'-triphospho)-[mRNA] hydrolase activity"/>
    <property type="evidence" value="ECO:0007669"/>
    <property type="project" value="UniProtKB-EC"/>
</dbReference>
<dbReference type="InterPro" id="IPR011993">
    <property type="entry name" value="PH-like_dom_sf"/>
</dbReference>
<dbReference type="Proteomes" id="UP000015101">
    <property type="component" value="Unassembled WGS sequence"/>
</dbReference>
<organism evidence="13 14">
    <name type="scientific">Helobdella robusta</name>
    <name type="common">Californian leech</name>
    <dbReference type="NCBI Taxonomy" id="6412"/>
    <lineage>
        <taxon>Eukaryota</taxon>
        <taxon>Metazoa</taxon>
        <taxon>Spiralia</taxon>
        <taxon>Lophotrochozoa</taxon>
        <taxon>Annelida</taxon>
        <taxon>Clitellata</taxon>
        <taxon>Hirudinea</taxon>
        <taxon>Rhynchobdellida</taxon>
        <taxon>Glossiphoniidae</taxon>
        <taxon>Helobdella</taxon>
    </lineage>
</organism>
<evidence type="ECO:0000256" key="8">
    <source>
        <dbReference type="ARBA" id="ARBA00023161"/>
    </source>
</evidence>
<evidence type="ECO:0000313" key="14">
    <source>
        <dbReference type="Proteomes" id="UP000015101"/>
    </source>
</evidence>
<dbReference type="SUPFAM" id="SSF50729">
    <property type="entry name" value="PH domain-like"/>
    <property type="match status" value="1"/>
</dbReference>
<evidence type="ECO:0000256" key="2">
    <source>
        <dbReference type="ARBA" id="ARBA00004496"/>
    </source>
</evidence>
<evidence type="ECO:0000256" key="11">
    <source>
        <dbReference type="ARBA" id="ARBA00047661"/>
    </source>
</evidence>
<dbReference type="GO" id="GO:0003729">
    <property type="term" value="F:mRNA binding"/>
    <property type="evidence" value="ECO:0000318"/>
    <property type="project" value="GO_Central"/>
</dbReference>
<comment type="similarity">
    <text evidence="3">Belongs to the DCP1 family.</text>
</comment>
<dbReference type="CDD" id="cd09804">
    <property type="entry name" value="Dcp1"/>
    <property type="match status" value="1"/>
</dbReference>
<comment type="subcellular location">
    <subcellularLocation>
        <location evidence="2">Cytoplasm</location>
    </subcellularLocation>
    <subcellularLocation>
        <location evidence="1">Nucleus</location>
    </subcellularLocation>
</comment>
<dbReference type="eggNOG" id="KOG2868">
    <property type="taxonomic scope" value="Eukaryota"/>
</dbReference>
<reference evidence="13" key="3">
    <citation type="submission" date="2015-06" db="UniProtKB">
        <authorList>
            <consortium name="EnsemblMetazoa"/>
        </authorList>
    </citation>
    <scope>IDENTIFICATION</scope>
</reference>
<dbReference type="OrthoDB" id="440673at2759"/>
<evidence type="ECO:0000256" key="4">
    <source>
        <dbReference type="ARBA" id="ARBA00022490"/>
    </source>
</evidence>
<keyword evidence="8" id="KW-0866">Nonsense-mediated mRNA decay</keyword>
<keyword evidence="5" id="KW-0597">Phosphoprotein</keyword>
<dbReference type="EMBL" id="AMQM01000638">
    <property type="status" value="NOT_ANNOTATED_CDS"/>
    <property type="molecule type" value="Genomic_DNA"/>
</dbReference>
<dbReference type="OMA" id="NSEWERT"/>
<dbReference type="HOGENOM" id="CLU_030030_1_0_1"/>
<dbReference type="CTD" id="20213704"/>
<dbReference type="FunFam" id="2.30.29.30:FF:000097">
    <property type="entry name" value="Putative mRNA-decapping enzyme 1A"/>
    <property type="match status" value="1"/>
</dbReference>
<comment type="catalytic activity">
    <reaction evidence="11">
        <text>a 5'-end (N(7)-methyl 5'-triphosphoguanosine)-ribonucleoside in mRNA + H2O = N(7)-methyl-GDP + a 5'-end phospho-ribonucleoside in mRNA + 2 H(+)</text>
        <dbReference type="Rhea" id="RHEA:67484"/>
        <dbReference type="Rhea" id="RHEA-COMP:15692"/>
        <dbReference type="Rhea" id="RHEA-COMP:17167"/>
        <dbReference type="ChEBI" id="CHEBI:15377"/>
        <dbReference type="ChEBI" id="CHEBI:15378"/>
        <dbReference type="ChEBI" id="CHEBI:63714"/>
        <dbReference type="ChEBI" id="CHEBI:138282"/>
        <dbReference type="ChEBI" id="CHEBI:156461"/>
        <dbReference type="EC" id="3.6.1.62"/>
    </reaction>
    <physiologicalReaction direction="left-to-right" evidence="11">
        <dbReference type="Rhea" id="RHEA:67485"/>
    </physiologicalReaction>
</comment>
<dbReference type="PANTHER" id="PTHR16290">
    <property type="entry name" value="TRANSCRIPTION FACTOR SMIF DECAPPING ENZYME DCP1"/>
    <property type="match status" value="1"/>
</dbReference>
<keyword evidence="9" id="KW-0539">Nucleus</keyword>
<dbReference type="InterPro" id="IPR010334">
    <property type="entry name" value="Dcp1"/>
</dbReference>
<keyword evidence="4" id="KW-0963">Cytoplasm</keyword>
<protein>
    <recommendedName>
        <fullName evidence="10">5'-(N(7)-methylguanosine 5'-triphospho)-[mRNA] hydrolase</fullName>
        <ecNumber evidence="10">3.6.1.62</ecNumber>
    </recommendedName>
</protein>
<proteinExistence type="inferred from homology"/>
<evidence type="ECO:0000256" key="1">
    <source>
        <dbReference type="ARBA" id="ARBA00004123"/>
    </source>
</evidence>
<dbReference type="STRING" id="6412.T1FY06"/>
<dbReference type="InParanoid" id="T1FY06"/>
<dbReference type="Gene3D" id="2.30.29.30">
    <property type="entry name" value="Pleckstrin-homology domain (PH domain)/Phosphotyrosine-binding domain (PTB)"/>
    <property type="match status" value="1"/>
</dbReference>
<dbReference type="AlphaFoldDB" id="T1FY06"/>
<evidence type="ECO:0000256" key="5">
    <source>
        <dbReference type="ARBA" id="ARBA00022553"/>
    </source>
</evidence>
<gene>
    <name evidence="13" type="primary">20213704</name>
    <name evidence="12" type="ORF">HELRODRAFT_64880</name>
</gene>
<keyword evidence="14" id="KW-1185">Reference proteome</keyword>
<accession>T1FY06</accession>
<dbReference type="GO" id="GO:0005634">
    <property type="term" value="C:nucleus"/>
    <property type="evidence" value="ECO:0007669"/>
    <property type="project" value="UniProtKB-SubCell"/>
</dbReference>
<sequence>MANYPVTEYDINLSVLQQKDPYIVSIADTASQVAAYSFNSSTNGWEKTNIEGTLFVYTRSAIPVNGFMIINRLHLQDLIEPINKNLEFQLQDPFLLYKDSRNECNKFFEYFSAICGIWFYDRDECARIGQLMNRLCVRRASESDTSVVERFSGDSFSSIHAASSQKQNIDILQLLSKAQDEYDKVNSYGSVRFNISYTFFYFKLAFKMVALIRGVIL</sequence>
<evidence type="ECO:0000256" key="6">
    <source>
        <dbReference type="ARBA" id="ARBA00022664"/>
    </source>
</evidence>
<dbReference type="GeneID" id="20213704"/>
<evidence type="ECO:0000256" key="3">
    <source>
        <dbReference type="ARBA" id="ARBA00008778"/>
    </source>
</evidence>
<evidence type="ECO:0000313" key="13">
    <source>
        <dbReference type="EnsemblMetazoa" id="HelroP64880"/>
    </source>
</evidence>
<dbReference type="EMBL" id="KB096324">
    <property type="protein sequence ID" value="ESO06464.1"/>
    <property type="molecule type" value="Genomic_DNA"/>
</dbReference>
<dbReference type="KEGG" id="hro:HELRODRAFT_64880"/>
<evidence type="ECO:0000256" key="7">
    <source>
        <dbReference type="ARBA" id="ARBA00022801"/>
    </source>
</evidence>
<dbReference type="GO" id="GO:0031087">
    <property type="term" value="P:deadenylation-independent decapping of nuclear-transcribed mRNA"/>
    <property type="evidence" value="ECO:0000318"/>
    <property type="project" value="GO_Central"/>
</dbReference>
<dbReference type="EnsemblMetazoa" id="HelroT64880">
    <property type="protein sequence ID" value="HelroP64880"/>
    <property type="gene ID" value="HelroG64880"/>
</dbReference>
<dbReference type="GO" id="GO:0000290">
    <property type="term" value="P:deadenylation-dependent decapping of nuclear-transcribed mRNA"/>
    <property type="evidence" value="ECO:0000318"/>
    <property type="project" value="GO_Central"/>
</dbReference>
<dbReference type="GO" id="GO:0000184">
    <property type="term" value="P:nuclear-transcribed mRNA catabolic process, nonsense-mediated decay"/>
    <property type="evidence" value="ECO:0007669"/>
    <property type="project" value="UniProtKB-KW"/>
</dbReference>
<dbReference type="GO" id="GO:0008047">
    <property type="term" value="F:enzyme activator activity"/>
    <property type="evidence" value="ECO:0007669"/>
    <property type="project" value="InterPro"/>
</dbReference>
<keyword evidence="7" id="KW-0378">Hydrolase</keyword>
<dbReference type="GO" id="GO:0006397">
    <property type="term" value="P:mRNA processing"/>
    <property type="evidence" value="ECO:0007669"/>
    <property type="project" value="UniProtKB-KW"/>
</dbReference>
<evidence type="ECO:0000256" key="9">
    <source>
        <dbReference type="ARBA" id="ARBA00023242"/>
    </source>
</evidence>
<dbReference type="EC" id="3.6.1.62" evidence="10"/>
<name>T1FY06_HELRO</name>
<dbReference type="RefSeq" id="XP_009015832.1">
    <property type="nucleotide sequence ID" value="XM_009017584.1"/>
</dbReference>
<keyword evidence="6" id="KW-0507">mRNA processing</keyword>
<reference evidence="12 14" key="2">
    <citation type="journal article" date="2013" name="Nature">
        <title>Insights into bilaterian evolution from three spiralian genomes.</title>
        <authorList>
            <person name="Simakov O."/>
            <person name="Marletaz F."/>
            <person name="Cho S.J."/>
            <person name="Edsinger-Gonzales E."/>
            <person name="Havlak P."/>
            <person name="Hellsten U."/>
            <person name="Kuo D.H."/>
            <person name="Larsson T."/>
            <person name="Lv J."/>
            <person name="Arendt D."/>
            <person name="Savage R."/>
            <person name="Osoegawa K."/>
            <person name="de Jong P."/>
            <person name="Grimwood J."/>
            <person name="Chapman J.A."/>
            <person name="Shapiro H."/>
            <person name="Aerts A."/>
            <person name="Otillar R.P."/>
            <person name="Terry A.Y."/>
            <person name="Boore J.L."/>
            <person name="Grigoriev I.V."/>
            <person name="Lindberg D.R."/>
            <person name="Seaver E.C."/>
            <person name="Weisblat D.A."/>
            <person name="Putnam N.H."/>
            <person name="Rokhsar D.S."/>
        </authorList>
    </citation>
    <scope>NUCLEOTIDE SEQUENCE</scope>
</reference>
<evidence type="ECO:0000256" key="10">
    <source>
        <dbReference type="ARBA" id="ARBA00026102"/>
    </source>
</evidence>
<reference evidence="14" key="1">
    <citation type="submission" date="2012-12" db="EMBL/GenBank/DDBJ databases">
        <authorList>
            <person name="Hellsten U."/>
            <person name="Grimwood J."/>
            <person name="Chapman J.A."/>
            <person name="Shapiro H."/>
            <person name="Aerts A."/>
            <person name="Otillar R.P."/>
            <person name="Terry A.Y."/>
            <person name="Boore J.L."/>
            <person name="Simakov O."/>
            <person name="Marletaz F."/>
            <person name="Cho S.-J."/>
            <person name="Edsinger-Gonzales E."/>
            <person name="Havlak P."/>
            <person name="Kuo D.-H."/>
            <person name="Larsson T."/>
            <person name="Lv J."/>
            <person name="Arendt D."/>
            <person name="Savage R."/>
            <person name="Osoegawa K."/>
            <person name="de Jong P."/>
            <person name="Lindberg D.R."/>
            <person name="Seaver E.C."/>
            <person name="Weisblat D.A."/>
            <person name="Putnam N.H."/>
            <person name="Grigoriev I.V."/>
            <person name="Rokhsar D.S."/>
        </authorList>
    </citation>
    <scope>NUCLEOTIDE SEQUENCE</scope>
</reference>